<dbReference type="CDD" id="cd02603">
    <property type="entry name" value="HAD_sEH-N_like"/>
    <property type="match status" value="1"/>
</dbReference>
<sequence>MRLVDTVYFDYGGVMTGPVPETIDAWVAAEGIVPASFSRVLNAWMSRSVPGATPIRDLETGALPPDQFEAKLAAELETRDGSSVPPEGLLGRIFAQLHPDEHMFNLAAELRGLGLRVGLLSNSWGPSYPWDRIDPIFDPVVISEQVGLRKPDRRIYQHAVQKAGAIPERTLFIDDAEANLQGAGQLGLRTLLHRSPAATTAGIAQLVPGLMAKAGASR</sequence>
<dbReference type="PANTHER" id="PTHR47829:SF1">
    <property type="entry name" value="HAD FAMILY PHOSPHATASE"/>
    <property type="match status" value="1"/>
</dbReference>
<dbReference type="RefSeq" id="WP_146275595.1">
    <property type="nucleotide sequence ID" value="NZ_CP042260.1"/>
</dbReference>
<dbReference type="Gene3D" id="3.40.50.1000">
    <property type="entry name" value="HAD superfamily/HAD-like"/>
    <property type="match status" value="1"/>
</dbReference>
<dbReference type="PRINTS" id="PR00413">
    <property type="entry name" value="HADHALOGNASE"/>
</dbReference>
<evidence type="ECO:0000313" key="2">
    <source>
        <dbReference type="Proteomes" id="UP000320717"/>
    </source>
</evidence>
<dbReference type="InterPro" id="IPR052898">
    <property type="entry name" value="ACAD10-like"/>
</dbReference>
<dbReference type="InterPro" id="IPR023214">
    <property type="entry name" value="HAD_sf"/>
</dbReference>
<evidence type="ECO:0000313" key="1">
    <source>
        <dbReference type="EMBL" id="QDY65793.1"/>
    </source>
</evidence>
<dbReference type="PANTHER" id="PTHR47829">
    <property type="entry name" value="HYDROLASE, PUTATIVE (AFU_ORTHOLOGUE AFUA_1G12880)-RELATED"/>
    <property type="match status" value="1"/>
</dbReference>
<keyword evidence="2" id="KW-1185">Reference proteome</keyword>
<gene>
    <name evidence="1" type="ORF">FQA45_05410</name>
</gene>
<dbReference type="SUPFAM" id="SSF56784">
    <property type="entry name" value="HAD-like"/>
    <property type="match status" value="1"/>
</dbReference>
<dbReference type="EMBL" id="CP042260">
    <property type="protein sequence ID" value="QDY65793.1"/>
    <property type="molecule type" value="Genomic_DNA"/>
</dbReference>
<protein>
    <submittedName>
        <fullName evidence="1">HAD family phosphatase</fullName>
    </submittedName>
</protein>
<organism evidence="1 2">
    <name type="scientific">Glutamicibacter halophytocola</name>
    <dbReference type="NCBI Taxonomy" id="1933880"/>
    <lineage>
        <taxon>Bacteria</taxon>
        <taxon>Bacillati</taxon>
        <taxon>Actinomycetota</taxon>
        <taxon>Actinomycetes</taxon>
        <taxon>Micrococcales</taxon>
        <taxon>Micrococcaceae</taxon>
        <taxon>Glutamicibacter</taxon>
    </lineage>
</organism>
<dbReference type="Proteomes" id="UP000320717">
    <property type="component" value="Chromosome"/>
</dbReference>
<reference evidence="1 2" key="1">
    <citation type="submission" date="2019-07" db="EMBL/GenBank/DDBJ databases">
        <title>Complete Genome Sequence of drought tolerant Plant Growth-Promoting Rhizobacterium Glutamicibacter halophytocola DR408.</title>
        <authorList>
            <person name="Nishu S.D."/>
            <person name="Lee T.K."/>
        </authorList>
    </citation>
    <scope>NUCLEOTIDE SEQUENCE [LARGE SCALE GENOMIC DNA]</scope>
    <source>
        <strain evidence="1 2">DR408</strain>
    </source>
</reference>
<dbReference type="InterPro" id="IPR023198">
    <property type="entry name" value="PGP-like_dom2"/>
</dbReference>
<dbReference type="NCBIfam" id="TIGR01509">
    <property type="entry name" value="HAD-SF-IA-v3"/>
    <property type="match status" value="1"/>
</dbReference>
<dbReference type="InterPro" id="IPR006439">
    <property type="entry name" value="HAD-SF_hydro_IA"/>
</dbReference>
<name>A0ABX5Y6P5_9MICC</name>
<dbReference type="Pfam" id="PF00702">
    <property type="entry name" value="Hydrolase"/>
    <property type="match status" value="1"/>
</dbReference>
<dbReference type="InterPro" id="IPR036412">
    <property type="entry name" value="HAD-like_sf"/>
</dbReference>
<accession>A0ABX5Y6P5</accession>
<proteinExistence type="predicted"/>
<dbReference type="Gene3D" id="1.10.150.240">
    <property type="entry name" value="Putative phosphatase, domain 2"/>
    <property type="match status" value="1"/>
</dbReference>